<gene>
    <name evidence="1" type="ORF">NKR19_g2156</name>
</gene>
<accession>A0AA38RZD8</accession>
<dbReference type="EMBL" id="JANBVN010000021">
    <property type="protein sequence ID" value="KAJ9161578.1"/>
    <property type="molecule type" value="Genomic_DNA"/>
</dbReference>
<keyword evidence="2" id="KW-1185">Reference proteome</keyword>
<proteinExistence type="predicted"/>
<evidence type="ECO:0000313" key="1">
    <source>
        <dbReference type="EMBL" id="KAJ9161578.1"/>
    </source>
</evidence>
<comment type="caution">
    <text evidence="1">The sequence shown here is derived from an EMBL/GenBank/DDBJ whole genome shotgun (WGS) entry which is preliminary data.</text>
</comment>
<sequence length="191" mass="22137">MEDTDLIRHMKTELGDTDENMASFNPFRTTQPLTAADLPEEVRDTLGRVPNKTPSMEHHRSMTGRLLLDMLRRDIAYDVCSKSPLSGICFVSFMIDVIIVFQKIEAGLSRLRNLLYVQVYERDPAWRKRKRYGLVYLALQRQDEDCLKVMARGFQSRPPPSAFSYWDLNFADHEADEARIAKTRDDNCTVM</sequence>
<name>A0AA38RZD8_9PEZI</name>
<reference evidence="1" key="1">
    <citation type="submission" date="2022-07" db="EMBL/GenBank/DDBJ databases">
        <title>Fungi with potential for degradation of polypropylene.</title>
        <authorList>
            <person name="Gostincar C."/>
        </authorList>
    </citation>
    <scope>NUCLEOTIDE SEQUENCE</scope>
    <source>
        <strain evidence="1">EXF-13287</strain>
    </source>
</reference>
<evidence type="ECO:0000313" key="2">
    <source>
        <dbReference type="Proteomes" id="UP001174691"/>
    </source>
</evidence>
<organism evidence="1 2">
    <name type="scientific">Coniochaeta hoffmannii</name>
    <dbReference type="NCBI Taxonomy" id="91930"/>
    <lineage>
        <taxon>Eukaryota</taxon>
        <taxon>Fungi</taxon>
        <taxon>Dikarya</taxon>
        <taxon>Ascomycota</taxon>
        <taxon>Pezizomycotina</taxon>
        <taxon>Sordariomycetes</taxon>
        <taxon>Sordariomycetidae</taxon>
        <taxon>Coniochaetales</taxon>
        <taxon>Coniochaetaceae</taxon>
        <taxon>Coniochaeta</taxon>
    </lineage>
</organism>
<protein>
    <submittedName>
        <fullName evidence="1">Uncharacterized protein</fullName>
    </submittedName>
</protein>
<dbReference type="AlphaFoldDB" id="A0AA38RZD8"/>
<dbReference type="Proteomes" id="UP001174691">
    <property type="component" value="Unassembled WGS sequence"/>
</dbReference>